<name>A0A2N5X1X8_9GAMM</name>
<dbReference type="OrthoDB" id="285675at2"/>
<dbReference type="SUPFAM" id="SSF55387">
    <property type="entry name" value="Frataxin/Nqo15-like"/>
    <property type="match status" value="1"/>
</dbReference>
<dbReference type="PANTHER" id="PTHR16821">
    <property type="entry name" value="FRATAXIN"/>
    <property type="match status" value="1"/>
</dbReference>
<evidence type="ECO:0000256" key="1">
    <source>
        <dbReference type="ARBA" id="ARBA00008183"/>
    </source>
</evidence>
<evidence type="ECO:0000313" key="5">
    <source>
        <dbReference type="EMBL" id="PLW68494.1"/>
    </source>
</evidence>
<keyword evidence="3 4" id="KW-0408">Iron</keyword>
<comment type="caution">
    <text evidence="5">The sequence shown here is derived from an EMBL/GenBank/DDBJ whole genome shotgun (WGS) entry which is preliminary data.</text>
</comment>
<organism evidence="5 6">
    <name type="scientific">Pseudohalioglobus lutimaris</name>
    <dbReference type="NCBI Taxonomy" id="1737061"/>
    <lineage>
        <taxon>Bacteria</taxon>
        <taxon>Pseudomonadati</taxon>
        <taxon>Pseudomonadota</taxon>
        <taxon>Gammaproteobacteria</taxon>
        <taxon>Cellvibrionales</taxon>
        <taxon>Halieaceae</taxon>
        <taxon>Pseudohalioglobus</taxon>
    </lineage>
</organism>
<dbReference type="GO" id="GO:0016226">
    <property type="term" value="P:iron-sulfur cluster assembly"/>
    <property type="evidence" value="ECO:0007669"/>
    <property type="project" value="UniProtKB-UniRule"/>
</dbReference>
<sequence>MISEAEYGELVDETFEAVELALDEVDSDLDYEAGGGVLTVKFENGTTMVFSRQPPVRQLWLAARSGGFHFEFDADAGDWRNTRDGSLLRPFVVAQMREQGEIDFAWL</sequence>
<gene>
    <name evidence="4" type="primary">cyaY</name>
    <name evidence="5" type="ORF">C0039_12020</name>
</gene>
<dbReference type="GO" id="GO:0008198">
    <property type="term" value="F:ferrous iron binding"/>
    <property type="evidence" value="ECO:0007669"/>
    <property type="project" value="TreeGrafter"/>
</dbReference>
<dbReference type="InterPro" id="IPR020895">
    <property type="entry name" value="Frataxin_CS"/>
</dbReference>
<dbReference type="SMART" id="SM01219">
    <property type="entry name" value="Frataxin_Cyay"/>
    <property type="match status" value="1"/>
</dbReference>
<keyword evidence="6" id="KW-1185">Reference proteome</keyword>
<accession>A0A2N5X1X8</accession>
<comment type="function">
    <text evidence="4">Involved in iron-sulfur (Fe-S) cluster assembly. May act as a regulator of Fe-S biogenesis.</text>
</comment>
<dbReference type="Gene3D" id="3.30.920.10">
    <property type="entry name" value="Frataxin/CyaY"/>
    <property type="match status" value="1"/>
</dbReference>
<dbReference type="InterPro" id="IPR036524">
    <property type="entry name" value="Frataxin/CyaY_sf"/>
</dbReference>
<dbReference type="GO" id="GO:0008199">
    <property type="term" value="F:ferric iron binding"/>
    <property type="evidence" value="ECO:0007669"/>
    <property type="project" value="InterPro"/>
</dbReference>
<evidence type="ECO:0000256" key="4">
    <source>
        <dbReference type="HAMAP-Rule" id="MF_00142"/>
    </source>
</evidence>
<evidence type="ECO:0000256" key="3">
    <source>
        <dbReference type="ARBA" id="ARBA00023004"/>
    </source>
</evidence>
<proteinExistence type="inferred from homology"/>
<comment type="similarity">
    <text evidence="1 4">Belongs to the frataxin family.</text>
</comment>
<evidence type="ECO:0000256" key="2">
    <source>
        <dbReference type="ARBA" id="ARBA00022723"/>
    </source>
</evidence>
<evidence type="ECO:0000313" key="6">
    <source>
        <dbReference type="Proteomes" id="UP000235005"/>
    </source>
</evidence>
<dbReference type="RefSeq" id="WP_084179585.1">
    <property type="nucleotide sequence ID" value="NZ_PKUS01000013.1"/>
</dbReference>
<dbReference type="HAMAP" id="MF_00142">
    <property type="entry name" value="CyaY"/>
    <property type="match status" value="1"/>
</dbReference>
<dbReference type="InterPro" id="IPR002908">
    <property type="entry name" value="Frataxin/CyaY"/>
</dbReference>
<dbReference type="InterPro" id="IPR047584">
    <property type="entry name" value="CyaY"/>
</dbReference>
<protein>
    <recommendedName>
        <fullName evidence="4">Iron-sulfur cluster assembly protein CyaY</fullName>
    </recommendedName>
</protein>
<dbReference type="EMBL" id="PKUS01000013">
    <property type="protein sequence ID" value="PLW68494.1"/>
    <property type="molecule type" value="Genomic_DNA"/>
</dbReference>
<dbReference type="PROSITE" id="PS01344">
    <property type="entry name" value="FRATAXIN_1"/>
    <property type="match status" value="1"/>
</dbReference>
<dbReference type="AlphaFoldDB" id="A0A2N5X1X8"/>
<dbReference type="PROSITE" id="PS50810">
    <property type="entry name" value="FRATAXIN_2"/>
    <property type="match status" value="1"/>
</dbReference>
<keyword evidence="2 4" id="KW-0479">Metal-binding</keyword>
<dbReference type="GO" id="GO:0005829">
    <property type="term" value="C:cytosol"/>
    <property type="evidence" value="ECO:0007669"/>
    <property type="project" value="TreeGrafter"/>
</dbReference>
<dbReference type="Proteomes" id="UP000235005">
    <property type="component" value="Unassembled WGS sequence"/>
</dbReference>
<dbReference type="NCBIfam" id="TIGR03421">
    <property type="entry name" value="FeS_CyaY"/>
    <property type="match status" value="1"/>
</dbReference>
<reference evidence="5 6" key="1">
    <citation type="submission" date="2018-01" db="EMBL/GenBank/DDBJ databases">
        <title>The draft genome sequence of Halioglobus lutimaris HF004.</title>
        <authorList>
            <person name="Du Z.-J."/>
            <person name="Shi M.-J."/>
        </authorList>
    </citation>
    <scope>NUCLEOTIDE SEQUENCE [LARGE SCALE GENOMIC DNA]</scope>
    <source>
        <strain evidence="5 6">HF004</strain>
    </source>
</reference>
<dbReference type="Pfam" id="PF01491">
    <property type="entry name" value="Frataxin_Cyay"/>
    <property type="match status" value="1"/>
</dbReference>
<dbReference type="PANTHER" id="PTHR16821:SF2">
    <property type="entry name" value="FRATAXIN, MITOCHONDRIAL"/>
    <property type="match status" value="1"/>
</dbReference>